<dbReference type="Proteomes" id="UP001272242">
    <property type="component" value="Unassembled WGS sequence"/>
</dbReference>
<dbReference type="RefSeq" id="WP_320687665.1">
    <property type="nucleotide sequence ID" value="NZ_JAXBLV010000189.1"/>
</dbReference>
<keyword evidence="6" id="KW-1185">Reference proteome</keyword>
<evidence type="ECO:0000256" key="2">
    <source>
        <dbReference type="ARBA" id="ARBA00023125"/>
    </source>
</evidence>
<sequence>MSRSPTTLDAFSAVGEPRRRDILDLLARGERSVTDVVQALKLTQPQASKHLGVLRKVGLVRVRGAGQQRLYSLNADGLRPIHDWVKTFERLWGERLDRLDQYLQQLQTQEKPNGGSE</sequence>
<dbReference type="InterPro" id="IPR001845">
    <property type="entry name" value="HTH_ArsR_DNA-bd_dom"/>
</dbReference>
<dbReference type="InterPro" id="IPR011991">
    <property type="entry name" value="ArsR-like_HTH"/>
</dbReference>
<organism evidence="5 6">
    <name type="scientific">Gemmata algarum</name>
    <dbReference type="NCBI Taxonomy" id="2975278"/>
    <lineage>
        <taxon>Bacteria</taxon>
        <taxon>Pseudomonadati</taxon>
        <taxon>Planctomycetota</taxon>
        <taxon>Planctomycetia</taxon>
        <taxon>Gemmatales</taxon>
        <taxon>Gemmataceae</taxon>
        <taxon>Gemmata</taxon>
    </lineage>
</organism>
<evidence type="ECO:0000259" key="4">
    <source>
        <dbReference type="PROSITE" id="PS50987"/>
    </source>
</evidence>
<dbReference type="PROSITE" id="PS50987">
    <property type="entry name" value="HTH_ARSR_2"/>
    <property type="match status" value="1"/>
</dbReference>
<dbReference type="SUPFAM" id="SSF46785">
    <property type="entry name" value="Winged helix' DNA-binding domain"/>
    <property type="match status" value="1"/>
</dbReference>
<feature type="domain" description="HTH arsR-type" evidence="4">
    <location>
        <begin position="1"/>
        <end position="93"/>
    </location>
</feature>
<name>A0ABU5F254_9BACT</name>
<protein>
    <submittedName>
        <fullName evidence="5">Metalloregulator ArsR/SmtB family transcription factor</fullName>
    </submittedName>
</protein>
<evidence type="ECO:0000256" key="3">
    <source>
        <dbReference type="ARBA" id="ARBA00023163"/>
    </source>
</evidence>
<dbReference type="InterPro" id="IPR051081">
    <property type="entry name" value="HTH_MetalResp_TranReg"/>
</dbReference>
<gene>
    <name evidence="5" type="ORF">R5W23_002480</name>
</gene>
<dbReference type="PRINTS" id="PR00778">
    <property type="entry name" value="HTHARSR"/>
</dbReference>
<dbReference type="Pfam" id="PF01022">
    <property type="entry name" value="HTH_5"/>
    <property type="match status" value="1"/>
</dbReference>
<dbReference type="NCBIfam" id="NF033788">
    <property type="entry name" value="HTH_metalloreg"/>
    <property type="match status" value="1"/>
</dbReference>
<dbReference type="Gene3D" id="1.10.10.10">
    <property type="entry name" value="Winged helix-like DNA-binding domain superfamily/Winged helix DNA-binding domain"/>
    <property type="match status" value="1"/>
</dbReference>
<evidence type="ECO:0000256" key="1">
    <source>
        <dbReference type="ARBA" id="ARBA00023015"/>
    </source>
</evidence>
<keyword evidence="2" id="KW-0238">DNA-binding</keyword>
<dbReference type="PANTHER" id="PTHR33154:SF33">
    <property type="entry name" value="TRANSCRIPTIONAL REPRESSOR SDPR"/>
    <property type="match status" value="1"/>
</dbReference>
<keyword evidence="1" id="KW-0805">Transcription regulation</keyword>
<evidence type="ECO:0000313" key="5">
    <source>
        <dbReference type="EMBL" id="MDY3561218.1"/>
    </source>
</evidence>
<dbReference type="CDD" id="cd00090">
    <property type="entry name" value="HTH_ARSR"/>
    <property type="match status" value="1"/>
</dbReference>
<dbReference type="InterPro" id="IPR036390">
    <property type="entry name" value="WH_DNA-bd_sf"/>
</dbReference>
<dbReference type="EMBL" id="JAXBLV010000189">
    <property type="protein sequence ID" value="MDY3561218.1"/>
    <property type="molecule type" value="Genomic_DNA"/>
</dbReference>
<dbReference type="InterPro" id="IPR036388">
    <property type="entry name" value="WH-like_DNA-bd_sf"/>
</dbReference>
<comment type="caution">
    <text evidence="5">The sequence shown here is derived from an EMBL/GenBank/DDBJ whole genome shotgun (WGS) entry which is preliminary data.</text>
</comment>
<reference evidence="6" key="1">
    <citation type="journal article" date="2023" name="Mar. Drugs">
        <title>Gemmata algarum, a Novel Planctomycete Isolated from an Algal Mat, Displays Antimicrobial Activity.</title>
        <authorList>
            <person name="Kumar G."/>
            <person name="Kallscheuer N."/>
            <person name="Kashif M."/>
            <person name="Ahamad S."/>
            <person name="Jagadeeshwari U."/>
            <person name="Pannikurungottu S."/>
            <person name="Haufschild T."/>
            <person name="Kabuu M."/>
            <person name="Sasikala C."/>
            <person name="Jogler C."/>
            <person name="Ramana C."/>
        </authorList>
    </citation>
    <scope>NUCLEOTIDE SEQUENCE [LARGE SCALE GENOMIC DNA]</scope>
    <source>
        <strain evidence="6">JC673</strain>
    </source>
</reference>
<keyword evidence="3" id="KW-0804">Transcription</keyword>
<proteinExistence type="predicted"/>
<evidence type="ECO:0000313" key="6">
    <source>
        <dbReference type="Proteomes" id="UP001272242"/>
    </source>
</evidence>
<dbReference type="SMART" id="SM00418">
    <property type="entry name" value="HTH_ARSR"/>
    <property type="match status" value="1"/>
</dbReference>
<accession>A0ABU5F254</accession>
<dbReference type="PANTHER" id="PTHR33154">
    <property type="entry name" value="TRANSCRIPTIONAL REGULATOR, ARSR FAMILY"/>
    <property type="match status" value="1"/>
</dbReference>